<feature type="region of interest" description="Disordered" evidence="2">
    <location>
        <begin position="163"/>
        <end position="254"/>
    </location>
</feature>
<evidence type="ECO:0000256" key="2">
    <source>
        <dbReference type="SAM" id="MobiDB-lite"/>
    </source>
</evidence>
<accession>A0A1B6I0B7</accession>
<dbReference type="AlphaFoldDB" id="A0A1B6I0B7"/>
<name>A0A1B6I0B7_9HEMI</name>
<reference evidence="3" key="1">
    <citation type="submission" date="2015-11" db="EMBL/GenBank/DDBJ databases">
        <title>De novo transcriptome assembly of four potential Pierce s Disease insect vectors from Arizona vineyards.</title>
        <authorList>
            <person name="Tassone E.E."/>
        </authorList>
    </citation>
    <scope>NUCLEOTIDE SEQUENCE</scope>
</reference>
<feature type="compositionally biased region" description="Low complexity" evidence="2">
    <location>
        <begin position="203"/>
        <end position="212"/>
    </location>
</feature>
<evidence type="ECO:0000313" key="3">
    <source>
        <dbReference type="EMBL" id="JAS80362.1"/>
    </source>
</evidence>
<keyword evidence="1" id="KW-0175">Coiled coil</keyword>
<evidence type="ECO:0000256" key="1">
    <source>
        <dbReference type="SAM" id="Coils"/>
    </source>
</evidence>
<feature type="coiled-coil region" evidence="1">
    <location>
        <begin position="48"/>
        <end position="75"/>
    </location>
</feature>
<dbReference type="EMBL" id="GECU01027344">
    <property type="protein sequence ID" value="JAS80362.1"/>
    <property type="molecule type" value="Transcribed_RNA"/>
</dbReference>
<organism evidence="3">
    <name type="scientific">Homalodisca liturata</name>
    <dbReference type="NCBI Taxonomy" id="320908"/>
    <lineage>
        <taxon>Eukaryota</taxon>
        <taxon>Metazoa</taxon>
        <taxon>Ecdysozoa</taxon>
        <taxon>Arthropoda</taxon>
        <taxon>Hexapoda</taxon>
        <taxon>Insecta</taxon>
        <taxon>Pterygota</taxon>
        <taxon>Neoptera</taxon>
        <taxon>Paraneoptera</taxon>
        <taxon>Hemiptera</taxon>
        <taxon>Auchenorrhyncha</taxon>
        <taxon>Membracoidea</taxon>
        <taxon>Cicadellidae</taxon>
        <taxon>Cicadellinae</taxon>
        <taxon>Proconiini</taxon>
        <taxon>Homalodisca</taxon>
    </lineage>
</organism>
<gene>
    <name evidence="3" type="ORF">g.25704</name>
</gene>
<protein>
    <submittedName>
        <fullName evidence="3">Uncharacterized protein</fullName>
    </submittedName>
</protein>
<feature type="region of interest" description="Disordered" evidence="2">
    <location>
        <begin position="97"/>
        <end position="123"/>
    </location>
</feature>
<feature type="compositionally biased region" description="Pro residues" evidence="2">
    <location>
        <begin position="104"/>
        <end position="119"/>
    </location>
</feature>
<feature type="compositionally biased region" description="Polar residues" evidence="2">
    <location>
        <begin position="239"/>
        <end position="254"/>
    </location>
</feature>
<sequence length="254" mass="28227">MLGLSNKWLVEGILNIIGILSNNWMKTGLLGLCIIFVIKYITKLYEERKEVDELKKVIRENHDELKKEVNLMKDKILIIERLLKEFIDAQRNTGGVSLRMAQSGPPPAPPAPPPPPPLPQMFTPVPLLKIKLDQPTGTSQKKGPGGPPQLSFSKEEITSMLSKLKKTRNKKLVAPDDRRFSSKTPPRRNLFSRCNSSGHRKSLSGSSIISPSTRELKARSKSKSKVLSADDSGGGLETSDLSPRPNTSWGFHEK</sequence>
<proteinExistence type="predicted"/>